<dbReference type="EMBL" id="AMZH03002476">
    <property type="protein sequence ID" value="RRT75445.1"/>
    <property type="molecule type" value="Genomic_DNA"/>
</dbReference>
<sequence>MAAARHSGPVAKGPKIFQKSGLHEEIRLSLFRVRKLSRNAVLRIPHLLVRRLLITGVAIPNGTYARIGITTPLTVR</sequence>
<evidence type="ECO:0000313" key="1">
    <source>
        <dbReference type="EMBL" id="RRT75445.1"/>
    </source>
</evidence>
<evidence type="ECO:0000313" key="2">
    <source>
        <dbReference type="Proteomes" id="UP000287651"/>
    </source>
</evidence>
<accession>A0A427AGS4</accession>
<dbReference type="AlphaFoldDB" id="A0A427AGS4"/>
<dbReference type="Proteomes" id="UP000287651">
    <property type="component" value="Unassembled WGS sequence"/>
</dbReference>
<organism evidence="1 2">
    <name type="scientific">Ensete ventricosum</name>
    <name type="common">Abyssinian banana</name>
    <name type="synonym">Musa ensete</name>
    <dbReference type="NCBI Taxonomy" id="4639"/>
    <lineage>
        <taxon>Eukaryota</taxon>
        <taxon>Viridiplantae</taxon>
        <taxon>Streptophyta</taxon>
        <taxon>Embryophyta</taxon>
        <taxon>Tracheophyta</taxon>
        <taxon>Spermatophyta</taxon>
        <taxon>Magnoliopsida</taxon>
        <taxon>Liliopsida</taxon>
        <taxon>Zingiberales</taxon>
        <taxon>Musaceae</taxon>
        <taxon>Ensete</taxon>
    </lineage>
</organism>
<reference evidence="1 2" key="1">
    <citation type="journal article" date="2014" name="Agronomy (Basel)">
        <title>A Draft Genome Sequence for Ensete ventricosum, the Drought-Tolerant Tree Against Hunger.</title>
        <authorList>
            <person name="Harrison J."/>
            <person name="Moore K.A."/>
            <person name="Paszkiewicz K."/>
            <person name="Jones T."/>
            <person name="Grant M."/>
            <person name="Ambacheew D."/>
            <person name="Muzemil S."/>
            <person name="Studholme D.J."/>
        </authorList>
    </citation>
    <scope>NUCLEOTIDE SEQUENCE [LARGE SCALE GENOMIC DNA]</scope>
</reference>
<name>A0A427AGS4_ENSVE</name>
<gene>
    <name evidence="1" type="ORF">B296_00031218</name>
</gene>
<protein>
    <submittedName>
        <fullName evidence="1">Uncharacterized protein</fullName>
    </submittedName>
</protein>
<comment type="caution">
    <text evidence="1">The sequence shown here is derived from an EMBL/GenBank/DDBJ whole genome shotgun (WGS) entry which is preliminary data.</text>
</comment>
<proteinExistence type="predicted"/>